<dbReference type="GO" id="GO:0019904">
    <property type="term" value="F:protein domain specific binding"/>
    <property type="evidence" value="ECO:0007669"/>
    <property type="project" value="InterPro"/>
</dbReference>
<keyword evidence="5 9" id="KW-1133">Transmembrane helix</keyword>
<evidence type="ECO:0000313" key="13">
    <source>
        <dbReference type="Proteomes" id="UP001209878"/>
    </source>
</evidence>
<keyword evidence="13" id="KW-1185">Reference proteome</keyword>
<organism evidence="12 13">
    <name type="scientific">Ridgeia piscesae</name>
    <name type="common">Tubeworm</name>
    <dbReference type="NCBI Taxonomy" id="27915"/>
    <lineage>
        <taxon>Eukaryota</taxon>
        <taxon>Metazoa</taxon>
        <taxon>Spiralia</taxon>
        <taxon>Lophotrochozoa</taxon>
        <taxon>Annelida</taxon>
        <taxon>Polychaeta</taxon>
        <taxon>Sedentaria</taxon>
        <taxon>Canalipalpata</taxon>
        <taxon>Sabellida</taxon>
        <taxon>Siboglinidae</taxon>
        <taxon>Ridgeia</taxon>
    </lineage>
</organism>
<feature type="chain" id="PRO_5042260319" description="MRH domain-containing protein" evidence="10">
    <location>
        <begin position="21"/>
        <end position="261"/>
    </location>
</feature>
<dbReference type="PROSITE" id="PS51914">
    <property type="entry name" value="MRH"/>
    <property type="match status" value="1"/>
</dbReference>
<dbReference type="InterPro" id="IPR009011">
    <property type="entry name" value="Man6P_isomerase_rcpt-bd_dom_sf"/>
</dbReference>
<sequence length="261" mass="28815">MTLAFIAVLMCMAGLFGVECFKYGGCTFPQVSKDPAEKLAKAAMDRLEPLRKLNKVFTVTSGKETYKFALCSSVLRKASDMSGLIQNGTEKQTPPVLGRIDYADISGGKNWVLLEYSNGTNYTTHCKQDTRRRALIMITCVWGEKEGVFRFVEENNGKTKGCYYLFELDHEAACSPLPKKKLSTGSILLIVFFSIAGVYLLVGVIYQRVTSGAKGIDQIPHLGFWLNFGSLTAVRMSICNLGVFFCSMYKKCMCGGGRACL</sequence>
<feature type="domain" description="MRH" evidence="11">
    <location>
        <begin position="18"/>
        <end position="176"/>
    </location>
</feature>
<evidence type="ECO:0000256" key="3">
    <source>
        <dbReference type="ARBA" id="ARBA00022692"/>
    </source>
</evidence>
<dbReference type="Proteomes" id="UP001209878">
    <property type="component" value="Unassembled WGS sequence"/>
</dbReference>
<proteinExistence type="predicted"/>
<accession>A0AAD9PFB0</accession>
<dbReference type="GO" id="GO:0005768">
    <property type="term" value="C:endosome"/>
    <property type="evidence" value="ECO:0007669"/>
    <property type="project" value="InterPro"/>
</dbReference>
<gene>
    <name evidence="12" type="ORF">NP493_10g00004</name>
</gene>
<evidence type="ECO:0000256" key="5">
    <source>
        <dbReference type="ARBA" id="ARBA00022989"/>
    </source>
</evidence>
<comment type="caution">
    <text evidence="12">The sequence shown here is derived from an EMBL/GenBank/DDBJ whole genome shotgun (WGS) entry which is preliminary data.</text>
</comment>
<dbReference type="PRINTS" id="PR00715">
    <property type="entry name" value="MAN6PRECEPTR"/>
</dbReference>
<feature type="transmembrane region" description="Helical" evidence="9">
    <location>
        <begin position="187"/>
        <end position="206"/>
    </location>
</feature>
<dbReference type="InterPro" id="IPR028927">
    <property type="entry name" value="Man-6-P_rcpt"/>
</dbReference>
<dbReference type="AlphaFoldDB" id="A0AAD9PFB0"/>
<dbReference type="Gene3D" id="2.70.130.10">
    <property type="entry name" value="Mannose-6-phosphate receptor binding domain"/>
    <property type="match status" value="1"/>
</dbReference>
<dbReference type="PANTHER" id="PTHR15071:SF29">
    <property type="entry name" value="CATION-DEPENDENT MANNOSE-6-PHOSPHATE RECEPTOR"/>
    <property type="match status" value="1"/>
</dbReference>
<evidence type="ECO:0000256" key="6">
    <source>
        <dbReference type="ARBA" id="ARBA00023136"/>
    </source>
</evidence>
<dbReference type="SUPFAM" id="SSF50911">
    <property type="entry name" value="Mannose 6-phosphate receptor domain"/>
    <property type="match status" value="1"/>
</dbReference>
<feature type="signal peptide" evidence="10">
    <location>
        <begin position="1"/>
        <end position="20"/>
    </location>
</feature>
<reference evidence="12" key="1">
    <citation type="journal article" date="2023" name="Mol. Biol. Evol.">
        <title>Third-Generation Sequencing Reveals the Adaptive Role of the Epigenome in Three Deep-Sea Polychaetes.</title>
        <authorList>
            <person name="Perez M."/>
            <person name="Aroh O."/>
            <person name="Sun Y."/>
            <person name="Lan Y."/>
            <person name="Juniper S.K."/>
            <person name="Young C.R."/>
            <person name="Angers B."/>
            <person name="Qian P.Y."/>
        </authorList>
    </citation>
    <scope>NUCLEOTIDE SEQUENCE</scope>
    <source>
        <strain evidence="12">R07B-5</strain>
    </source>
</reference>
<dbReference type="PANTHER" id="PTHR15071">
    <property type="entry name" value="MANNOSE-6-PHOSPHATE RECEPTOR FAMILY MEMBER"/>
    <property type="match status" value="1"/>
</dbReference>
<comment type="subcellular location">
    <subcellularLocation>
        <location evidence="1">Endomembrane system</location>
    </subcellularLocation>
</comment>
<dbReference type="Pfam" id="PF02157">
    <property type="entry name" value="Man-6-P_recep"/>
    <property type="match status" value="1"/>
</dbReference>
<keyword evidence="3 9" id="KW-0812">Transmembrane</keyword>
<dbReference type="InterPro" id="IPR044865">
    <property type="entry name" value="MRH_dom"/>
</dbReference>
<evidence type="ECO:0000256" key="1">
    <source>
        <dbReference type="ARBA" id="ARBA00004308"/>
    </source>
</evidence>
<name>A0AAD9PFB0_RIDPI</name>
<dbReference type="EMBL" id="JAODUO010000011">
    <property type="protein sequence ID" value="KAK2193521.1"/>
    <property type="molecule type" value="Genomic_DNA"/>
</dbReference>
<evidence type="ECO:0000256" key="4">
    <source>
        <dbReference type="ARBA" id="ARBA00022729"/>
    </source>
</evidence>
<evidence type="ECO:0000256" key="9">
    <source>
        <dbReference type="SAM" id="Phobius"/>
    </source>
</evidence>
<evidence type="ECO:0000313" key="12">
    <source>
        <dbReference type="EMBL" id="KAK2193521.1"/>
    </source>
</evidence>
<keyword evidence="7" id="KW-1015">Disulfide bond</keyword>
<dbReference type="InterPro" id="IPR000296">
    <property type="entry name" value="Man-6-P_rcpt_cation_dep"/>
</dbReference>
<keyword evidence="6 9" id="KW-0472">Membrane</keyword>
<dbReference type="GO" id="GO:0005802">
    <property type="term" value="C:trans-Golgi network"/>
    <property type="evidence" value="ECO:0007669"/>
    <property type="project" value="TreeGrafter"/>
</dbReference>
<keyword evidence="8" id="KW-0325">Glycoprotein</keyword>
<keyword evidence="4 10" id="KW-0732">Signal</keyword>
<evidence type="ECO:0000256" key="2">
    <source>
        <dbReference type="ARBA" id="ARBA00022448"/>
    </source>
</evidence>
<keyword evidence="2" id="KW-0813">Transport</keyword>
<dbReference type="GO" id="GO:0006622">
    <property type="term" value="P:protein targeting to lysosome"/>
    <property type="evidence" value="ECO:0007669"/>
    <property type="project" value="InterPro"/>
</dbReference>
<protein>
    <recommendedName>
        <fullName evidence="11">MRH domain-containing protein</fullName>
    </recommendedName>
</protein>
<evidence type="ECO:0000256" key="8">
    <source>
        <dbReference type="ARBA" id="ARBA00023180"/>
    </source>
</evidence>
<evidence type="ECO:0000256" key="10">
    <source>
        <dbReference type="SAM" id="SignalP"/>
    </source>
</evidence>
<evidence type="ECO:0000256" key="7">
    <source>
        <dbReference type="ARBA" id="ARBA00023157"/>
    </source>
</evidence>
<evidence type="ECO:0000259" key="11">
    <source>
        <dbReference type="PROSITE" id="PS51914"/>
    </source>
</evidence>